<evidence type="ECO:0000256" key="2">
    <source>
        <dbReference type="ARBA" id="ARBA00008829"/>
    </source>
</evidence>
<dbReference type="InterPro" id="IPR006680">
    <property type="entry name" value="Amidohydro-rel"/>
</dbReference>
<gene>
    <name evidence="6" type="primary">hydA</name>
    <name evidence="6" type="ORF">ACGRVM_07200</name>
</gene>
<dbReference type="NCBIfam" id="NF009941">
    <property type="entry name" value="PRK13404.1"/>
    <property type="match status" value="1"/>
</dbReference>
<protein>
    <submittedName>
        <fullName evidence="6">Dihydropyrimidinase</fullName>
        <ecNumber evidence="6">3.5.2.2</ecNumber>
    </submittedName>
</protein>
<evidence type="ECO:0000256" key="3">
    <source>
        <dbReference type="ARBA" id="ARBA00022723"/>
    </source>
</evidence>
<evidence type="ECO:0000259" key="5">
    <source>
        <dbReference type="Pfam" id="PF01979"/>
    </source>
</evidence>
<dbReference type="InterPro" id="IPR011778">
    <property type="entry name" value="Hydantoinase/dihydroPyrase"/>
</dbReference>
<dbReference type="GO" id="GO:0004157">
    <property type="term" value="F:dihydropyrimidinase activity"/>
    <property type="evidence" value="ECO:0007669"/>
    <property type="project" value="UniProtKB-EC"/>
</dbReference>
<dbReference type="InterPro" id="IPR032466">
    <property type="entry name" value="Metal_Hydrolase"/>
</dbReference>
<keyword evidence="3" id="KW-0479">Metal-binding</keyword>
<dbReference type="EMBL" id="JBIHMM010000001">
    <property type="protein sequence ID" value="MFH0253673.1"/>
    <property type="molecule type" value="Genomic_DNA"/>
</dbReference>
<dbReference type="InterPro" id="IPR050378">
    <property type="entry name" value="Metallo-dep_Hydrolases_sf"/>
</dbReference>
<dbReference type="Pfam" id="PF01979">
    <property type="entry name" value="Amidohydro_1"/>
    <property type="match status" value="1"/>
</dbReference>
<name>A0ABW7I681_9RHOB</name>
<organism evidence="6 7">
    <name type="scientific">Roseovarius aquimarinus</name>
    <dbReference type="NCBI Taxonomy" id="1229156"/>
    <lineage>
        <taxon>Bacteria</taxon>
        <taxon>Pseudomonadati</taxon>
        <taxon>Pseudomonadota</taxon>
        <taxon>Alphaproteobacteria</taxon>
        <taxon>Rhodobacterales</taxon>
        <taxon>Roseobacteraceae</taxon>
        <taxon>Roseovarius</taxon>
    </lineage>
</organism>
<dbReference type="RefSeq" id="WP_377172704.1">
    <property type="nucleotide sequence ID" value="NZ_JBHTJC010000005.1"/>
</dbReference>
<dbReference type="PANTHER" id="PTHR11647">
    <property type="entry name" value="HYDRANTOINASE/DIHYDROPYRIMIDINASE FAMILY MEMBER"/>
    <property type="match status" value="1"/>
</dbReference>
<dbReference type="Proteomes" id="UP001607157">
    <property type="component" value="Unassembled WGS sequence"/>
</dbReference>
<dbReference type="SUPFAM" id="SSF51556">
    <property type="entry name" value="Metallo-dependent hydrolases"/>
    <property type="match status" value="1"/>
</dbReference>
<sequence>MDFDTVIHGGTIVTATEQYRGDLGISQGRISAVAERLPGGTRRIDAGGRLVMPGGIETHAHIAQESASGIMTADDYLSGSISAAFGGNSSFIPFAAQHRGQSIDDVIATYDARARPSVIDYSYHLIVSDPTEDVLTAGLPRAFARGITSLKVFTTYDLLNIGDVGMLDILGVARDHGALTMVHAENQAMIAWMNRELAARGKTAPKYHALSRPELAEEEAINRAITLAQLAGAPLFIVHVSTDGGARRVQRARAEGAPIFAETCPQYLELTRADLDRPGMEGAKYICSPPVRDEATQEALWRHVQTGTFDSVSSDHAPYRYDKTGKLMNGEDAPYPKIANGMPGVAARLPWLFSEGVIKGRLRPEEFVALSATNAARIFGVAKKGRIAPGMDADIAIWNPETVRRVTLGDQHDNMDYTPFEGLELTGVPEVVITRGEVIVEHGELHGAKGQGRFFARERTDLTGRTARPIKEVALMRADEAPR</sequence>
<comment type="cofactor">
    <cofactor evidence="1">
        <name>Zn(2+)</name>
        <dbReference type="ChEBI" id="CHEBI:29105"/>
    </cofactor>
</comment>
<dbReference type="InterPro" id="IPR011059">
    <property type="entry name" value="Metal-dep_hydrolase_composite"/>
</dbReference>
<keyword evidence="7" id="KW-1185">Reference proteome</keyword>
<comment type="similarity">
    <text evidence="2">Belongs to the metallo-dependent hydrolases superfamily. Hydantoinase/dihydropyrimidinase family.</text>
</comment>
<accession>A0ABW7I681</accession>
<comment type="caution">
    <text evidence="6">The sequence shown here is derived from an EMBL/GenBank/DDBJ whole genome shotgun (WGS) entry which is preliminary data.</text>
</comment>
<dbReference type="Gene3D" id="3.20.20.140">
    <property type="entry name" value="Metal-dependent hydrolases"/>
    <property type="match status" value="1"/>
</dbReference>
<dbReference type="PANTHER" id="PTHR11647:SF1">
    <property type="entry name" value="COLLAPSIN RESPONSE MEDIATOR PROTEIN"/>
    <property type="match status" value="1"/>
</dbReference>
<reference evidence="6 7" key="1">
    <citation type="submission" date="2024-10" db="EMBL/GenBank/DDBJ databases">
        <authorList>
            <person name="Yang X.-N."/>
        </authorList>
    </citation>
    <scope>NUCLEOTIDE SEQUENCE [LARGE SCALE GENOMIC DNA]</scope>
    <source>
        <strain evidence="6 7">CAU 1059</strain>
    </source>
</reference>
<evidence type="ECO:0000313" key="6">
    <source>
        <dbReference type="EMBL" id="MFH0253673.1"/>
    </source>
</evidence>
<proteinExistence type="inferred from homology"/>
<evidence type="ECO:0000313" key="7">
    <source>
        <dbReference type="Proteomes" id="UP001607157"/>
    </source>
</evidence>
<dbReference type="SUPFAM" id="SSF51338">
    <property type="entry name" value="Composite domain of metallo-dependent hydrolases"/>
    <property type="match status" value="2"/>
</dbReference>
<dbReference type="Gene3D" id="2.30.40.10">
    <property type="entry name" value="Urease, subunit C, domain 1"/>
    <property type="match status" value="1"/>
</dbReference>
<evidence type="ECO:0000256" key="4">
    <source>
        <dbReference type="ARBA" id="ARBA00022801"/>
    </source>
</evidence>
<dbReference type="CDD" id="cd01314">
    <property type="entry name" value="D-HYD"/>
    <property type="match status" value="1"/>
</dbReference>
<evidence type="ECO:0000256" key="1">
    <source>
        <dbReference type="ARBA" id="ARBA00001947"/>
    </source>
</evidence>
<keyword evidence="4 6" id="KW-0378">Hydrolase</keyword>
<dbReference type="NCBIfam" id="TIGR02033">
    <property type="entry name" value="D-hydantoinase"/>
    <property type="match status" value="1"/>
</dbReference>
<dbReference type="EC" id="3.5.2.2" evidence="6"/>
<feature type="domain" description="Amidohydrolase-related" evidence="5">
    <location>
        <begin position="50"/>
        <end position="438"/>
    </location>
</feature>